<feature type="transmembrane region" description="Helical" evidence="1">
    <location>
        <begin position="287"/>
        <end position="311"/>
    </location>
</feature>
<keyword evidence="1" id="KW-0812">Transmembrane</keyword>
<keyword evidence="1" id="KW-1133">Transmembrane helix</keyword>
<dbReference type="EMBL" id="JAESND010000010">
    <property type="protein sequence ID" value="MBM3117402.1"/>
    <property type="molecule type" value="Genomic_DNA"/>
</dbReference>
<evidence type="ECO:0000313" key="3">
    <source>
        <dbReference type="Proteomes" id="UP000809431"/>
    </source>
</evidence>
<protein>
    <recommendedName>
        <fullName evidence="4">Polysaccharide chain length determinant N-terminal domain-containing protein</fullName>
    </recommendedName>
</protein>
<proteinExistence type="predicted"/>
<dbReference type="PANTHER" id="PTHR32309">
    <property type="entry name" value="TYROSINE-PROTEIN KINASE"/>
    <property type="match status" value="1"/>
</dbReference>
<evidence type="ECO:0000256" key="1">
    <source>
        <dbReference type="SAM" id="Phobius"/>
    </source>
</evidence>
<reference evidence="2 3" key="1">
    <citation type="submission" date="2021-01" db="EMBL/GenBank/DDBJ databases">
        <title>Draft Genome Sequence and Polyhydroxyalkanoate Biosynthetic Potential of Jeongeupia naejangsanensis Type Strain DSM 24253.</title>
        <authorList>
            <person name="Turrini P."/>
            <person name="Artuso I."/>
            <person name="Lugli G.A."/>
            <person name="Frangipani E."/>
            <person name="Ventura M."/>
            <person name="Visca P."/>
        </authorList>
    </citation>
    <scope>NUCLEOTIDE SEQUENCE [LARGE SCALE GENOMIC DNA]</scope>
    <source>
        <strain evidence="2 3">DSM 24253</strain>
    </source>
</reference>
<dbReference type="Proteomes" id="UP000809431">
    <property type="component" value="Unassembled WGS sequence"/>
</dbReference>
<accession>A0ABS2BP37</accession>
<dbReference type="InterPro" id="IPR050445">
    <property type="entry name" value="Bact_polysacc_biosynth/exp"/>
</dbReference>
<evidence type="ECO:0008006" key="4">
    <source>
        <dbReference type="Google" id="ProtNLM"/>
    </source>
</evidence>
<dbReference type="RefSeq" id="WP_203539623.1">
    <property type="nucleotide sequence ID" value="NZ_JAESND010000010.1"/>
</dbReference>
<gene>
    <name evidence="2" type="ORF">JMJ54_16320</name>
</gene>
<sequence>MHDLLAILIRHKRKLIAAPIVAGVVALGAVMQMPNEYAATLRIAPSKNAPTYNWLLTNDQIVDKVAIDLELANHYQTRGRQATQRAINKNVKVTLNAKDGFLNVTATDASPEFAAKLANAFGKTLSGSLYEMRLLDISKTRYDLELRRDVAIKNRLRAQELLASSQIKLVTNNISPSEQFGIVSLAGIQAEATLQGGISDLAQSQVVKMQDQLASLQRLVVDGMKQRPGDVGVWIAAVAALQEQAYWGAMADRLDRRIELARAQERDELKITWAVAPDEKSGPRRGFIVLMSILSAGTMAVVFVLALQLLIKPKNA</sequence>
<name>A0ABS2BP37_9NEIS</name>
<comment type="caution">
    <text evidence="2">The sequence shown here is derived from an EMBL/GenBank/DDBJ whole genome shotgun (WGS) entry which is preliminary data.</text>
</comment>
<evidence type="ECO:0000313" key="2">
    <source>
        <dbReference type="EMBL" id="MBM3117402.1"/>
    </source>
</evidence>
<keyword evidence="1" id="KW-0472">Membrane</keyword>
<keyword evidence="3" id="KW-1185">Reference proteome</keyword>
<dbReference type="PANTHER" id="PTHR32309:SF13">
    <property type="entry name" value="FERRIC ENTEROBACTIN TRANSPORT PROTEIN FEPE"/>
    <property type="match status" value="1"/>
</dbReference>
<organism evidence="2 3">
    <name type="scientific">Jeongeupia naejangsanensis</name>
    <dbReference type="NCBI Taxonomy" id="613195"/>
    <lineage>
        <taxon>Bacteria</taxon>
        <taxon>Pseudomonadati</taxon>
        <taxon>Pseudomonadota</taxon>
        <taxon>Betaproteobacteria</taxon>
        <taxon>Neisseriales</taxon>
        <taxon>Chitinibacteraceae</taxon>
        <taxon>Jeongeupia</taxon>
    </lineage>
</organism>